<keyword evidence="4" id="KW-0256">Endoplasmic reticulum</keyword>
<organism evidence="7 8">
    <name type="scientific">Agrilus planipennis</name>
    <name type="common">Emerald ash borer</name>
    <name type="synonym">Agrilus marcopoli</name>
    <dbReference type="NCBI Taxonomy" id="224129"/>
    <lineage>
        <taxon>Eukaryota</taxon>
        <taxon>Metazoa</taxon>
        <taxon>Ecdysozoa</taxon>
        <taxon>Arthropoda</taxon>
        <taxon>Hexapoda</taxon>
        <taxon>Insecta</taxon>
        <taxon>Pterygota</taxon>
        <taxon>Neoptera</taxon>
        <taxon>Endopterygota</taxon>
        <taxon>Coleoptera</taxon>
        <taxon>Polyphaga</taxon>
        <taxon>Elateriformia</taxon>
        <taxon>Buprestoidea</taxon>
        <taxon>Buprestidae</taxon>
        <taxon>Agrilinae</taxon>
        <taxon>Agrilus</taxon>
    </lineage>
</organism>
<evidence type="ECO:0000256" key="2">
    <source>
        <dbReference type="ARBA" id="ARBA00004240"/>
    </source>
</evidence>
<dbReference type="Gene3D" id="3.40.50.1820">
    <property type="entry name" value="alpha/beta hydrolase"/>
    <property type="match status" value="1"/>
</dbReference>
<dbReference type="PANTHER" id="PTHR48182">
    <property type="entry name" value="PROTEIN SERAC1"/>
    <property type="match status" value="1"/>
</dbReference>
<dbReference type="GO" id="GO:0005739">
    <property type="term" value="C:mitochondrion"/>
    <property type="evidence" value="ECO:0007669"/>
    <property type="project" value="UniProtKB-SubCell"/>
</dbReference>
<keyword evidence="6" id="KW-0472">Membrane</keyword>
<evidence type="ECO:0000256" key="6">
    <source>
        <dbReference type="ARBA" id="ARBA00023136"/>
    </source>
</evidence>
<dbReference type="PANTHER" id="PTHR48182:SF2">
    <property type="entry name" value="PROTEIN SERAC1"/>
    <property type="match status" value="1"/>
</dbReference>
<evidence type="ECO:0000256" key="5">
    <source>
        <dbReference type="ARBA" id="ARBA00023128"/>
    </source>
</evidence>
<evidence type="ECO:0000256" key="4">
    <source>
        <dbReference type="ARBA" id="ARBA00022824"/>
    </source>
</evidence>
<dbReference type="RefSeq" id="XP_025833567.1">
    <property type="nucleotide sequence ID" value="XM_025977782.1"/>
</dbReference>
<name>A0A7F5RC74_AGRPL</name>
<dbReference type="GO" id="GO:0016020">
    <property type="term" value="C:membrane"/>
    <property type="evidence" value="ECO:0007669"/>
    <property type="project" value="UniProtKB-SubCell"/>
</dbReference>
<evidence type="ECO:0000313" key="7">
    <source>
        <dbReference type="Proteomes" id="UP000192223"/>
    </source>
</evidence>
<dbReference type="GeneID" id="108740124"/>
<dbReference type="GO" id="GO:0005783">
    <property type="term" value="C:endoplasmic reticulum"/>
    <property type="evidence" value="ECO:0007669"/>
    <property type="project" value="UniProtKB-SubCell"/>
</dbReference>
<dbReference type="SUPFAM" id="SSF53474">
    <property type="entry name" value="alpha/beta-Hydrolases"/>
    <property type="match status" value="1"/>
</dbReference>
<dbReference type="Proteomes" id="UP000192223">
    <property type="component" value="Unplaced"/>
</dbReference>
<sequence length="700" mass="80507">MLRFYQKHKRVIKISAALLLSSGLGWLVFEVDRTRRIINNALDTSVIDLLELKSNPDSKQDEPLLKKLIERYKDVYLAGPKSKLTYMKFIYAQQLVTLSKTNIKPIKKIAIYHLSKLKNLEPWQFQLLSQMCDAKTAVSLARISDTDLRIIREPLLRNQKLPHQDIIETVKKLLYQLNSSSDHLCIAYFLETAFSNDHEHHKFADHEYPNVGLTRIIESSENILPLCIESLLHHASIEDQAKEIAVYKGLQVLMEVYKQYPDNVDVNISICKILSHVSFFPQFLDEMFTIGWIRILGEWSRNIDLRLSLPAVKTLANLETDKHIAGLYSRSLYVLYPTCDSEEETYVDVIFIHGLLGGVFFTWRQRGNKETLGLMGQPKSRKNVRLDKILSDPVESISNDGVYFKCPPKNENKLMNPPKQHKQNHSRELEDDFDFVLYDLPIKSNEHGKGPFVISSVNTSPNDEYTQCWPKDWLPEDCKHLRIIGINYDTNLSMWAPICPMERTKTTIDERSNEMMIKLLRAGVGERPVVWVTHSMGGLIAKNILCKAWNSNDPKVKSIAEKTKSIIFYSTPHTGSKVASATTPTSYVLWPSVEVQELRQEYTGLRDIHQNFLKFLEHNPIDIISFIETKPIVVTAMKFNVLLVEPESGNPGVGEYFEVPLDHLEICKPKNKDSFLYQKTLSTILKAVEEEKNYSRLENP</sequence>
<reference evidence="8" key="1">
    <citation type="submission" date="2025-08" db="UniProtKB">
        <authorList>
            <consortium name="RefSeq"/>
        </authorList>
    </citation>
    <scope>IDENTIFICATION</scope>
    <source>
        <tissue evidence="8">Entire body</tissue>
    </source>
</reference>
<comment type="subcellular location">
    <subcellularLocation>
        <location evidence="2">Endoplasmic reticulum</location>
    </subcellularLocation>
    <subcellularLocation>
        <location evidence="3">Membrane</location>
    </subcellularLocation>
    <subcellularLocation>
        <location evidence="1">Mitochondrion</location>
    </subcellularLocation>
</comment>
<gene>
    <name evidence="8" type="primary">LOC108740124</name>
</gene>
<evidence type="ECO:0000256" key="3">
    <source>
        <dbReference type="ARBA" id="ARBA00004370"/>
    </source>
</evidence>
<accession>A0A7F5RC74</accession>
<keyword evidence="5" id="KW-0496">Mitochondrion</keyword>
<evidence type="ECO:0000313" key="8">
    <source>
        <dbReference type="RefSeq" id="XP_025833567.1"/>
    </source>
</evidence>
<dbReference type="OrthoDB" id="5086500at2759"/>
<dbReference type="InterPro" id="IPR052374">
    <property type="entry name" value="SERAC1"/>
</dbReference>
<dbReference type="AlphaFoldDB" id="A0A7F5RC74"/>
<evidence type="ECO:0000256" key="1">
    <source>
        <dbReference type="ARBA" id="ARBA00004173"/>
    </source>
</evidence>
<protein>
    <submittedName>
        <fullName evidence="8">Protein SERAC1 isoform X2</fullName>
    </submittedName>
</protein>
<keyword evidence="7" id="KW-1185">Reference proteome</keyword>
<proteinExistence type="predicted"/>
<dbReference type="InterPro" id="IPR029058">
    <property type="entry name" value="AB_hydrolase_fold"/>
</dbReference>